<dbReference type="InterPro" id="IPR001444">
    <property type="entry name" value="Flag_bb_rod_N"/>
</dbReference>
<dbReference type="GO" id="GO:0071978">
    <property type="term" value="P:bacterial-type flagellum-dependent swarming motility"/>
    <property type="evidence" value="ECO:0007669"/>
    <property type="project" value="TreeGrafter"/>
</dbReference>
<comment type="caution">
    <text evidence="8">The sequence shown here is derived from an EMBL/GenBank/DDBJ whole genome shotgun (WGS) entry which is preliminary data.</text>
</comment>
<dbReference type="InterPro" id="IPR019776">
    <property type="entry name" value="Flagellar_basal_body_rod_CS"/>
</dbReference>
<keyword evidence="8" id="KW-0282">Flagellum</keyword>
<dbReference type="PANTHER" id="PTHR30435">
    <property type="entry name" value="FLAGELLAR PROTEIN"/>
    <property type="match status" value="1"/>
</dbReference>
<dbReference type="InterPro" id="IPR012836">
    <property type="entry name" value="FlgF"/>
</dbReference>
<sequence>MSNGLYVALSAQVTTEKRLATIANNLANMNTPGFRAEEVKFESIMAEKGAKDIQFAGVGESYTSRKTGPVTFTNSPYDVAIEGNSWLAIQTPDGTAYTRDGRLKVQADGRLTTVNNFNILDQGGTAILVDPDQGTLAIGADGSINQNGNRVGTIGMYEIPASAKLTRHANASVIPDRPATAVQDFNSNVMRQGYVEGSNIDPVMEMTRLITVQRAFESAASAIQEQETAHTDAIRALGPQ</sequence>
<dbReference type="Pfam" id="PF06429">
    <property type="entry name" value="Flg_bbr_C"/>
    <property type="match status" value="1"/>
</dbReference>
<feature type="domain" description="Flagellar hook protein FlgE/F/G-like D1" evidence="7">
    <location>
        <begin position="80"/>
        <end position="145"/>
    </location>
</feature>
<reference evidence="8" key="2">
    <citation type="submission" date="2020-09" db="EMBL/GenBank/DDBJ databases">
        <authorList>
            <person name="Sun Q."/>
            <person name="Sedlacek I."/>
        </authorList>
    </citation>
    <scope>NUCLEOTIDE SEQUENCE</scope>
    <source>
        <strain evidence="8">CCM 7897</strain>
    </source>
</reference>
<dbReference type="GO" id="GO:0030694">
    <property type="term" value="C:bacterial-type flagellum basal body, rod"/>
    <property type="evidence" value="ECO:0007669"/>
    <property type="project" value="UniProtKB-UniRule"/>
</dbReference>
<dbReference type="Pfam" id="PF22692">
    <property type="entry name" value="LlgE_F_G_D1"/>
    <property type="match status" value="1"/>
</dbReference>
<keyword evidence="8" id="KW-0969">Cilium</keyword>
<name>A0A917BLA3_9HYPH</name>
<dbReference type="SUPFAM" id="SSF117143">
    <property type="entry name" value="Flagellar hook protein flgE"/>
    <property type="match status" value="1"/>
</dbReference>
<feature type="domain" description="Flagellar basal-body/hook protein C-terminal" evidence="6">
    <location>
        <begin position="191"/>
        <end position="227"/>
    </location>
</feature>
<protein>
    <recommendedName>
        <fullName evidence="4">Flagellar basal-body rod protein FlgF</fullName>
    </recommendedName>
</protein>
<comment type="subunit">
    <text evidence="4">The basal body constitutes a major portion of the flagellar organelle and consists of five rings (E,L,P,S, and M) mounted on a central rod. The rod consists of about 26 subunits of FlgG in the distal portion, and FlgB, FlgC and FlgF are thought to build up the proximal portion of the rod with about 6 subunits each.</text>
</comment>
<evidence type="ECO:0000259" key="7">
    <source>
        <dbReference type="Pfam" id="PF22692"/>
    </source>
</evidence>
<accession>A0A917BLA3</accession>
<keyword evidence="3 4" id="KW-0975">Bacterial flagellum</keyword>
<dbReference type="EMBL" id="BMCT01000001">
    <property type="protein sequence ID" value="GGF47875.1"/>
    <property type="molecule type" value="Genomic_DNA"/>
</dbReference>
<dbReference type="Pfam" id="PF00460">
    <property type="entry name" value="Flg_bb_rod"/>
    <property type="match status" value="1"/>
</dbReference>
<proteinExistence type="inferred from homology"/>
<dbReference type="Proteomes" id="UP000606044">
    <property type="component" value="Unassembled WGS sequence"/>
</dbReference>
<keyword evidence="9" id="KW-1185">Reference proteome</keyword>
<dbReference type="InterPro" id="IPR020013">
    <property type="entry name" value="Flagellar_FlgE/F/G"/>
</dbReference>
<comment type="similarity">
    <text evidence="2 4">Belongs to the flagella basal body rod proteins family.</text>
</comment>
<evidence type="ECO:0000313" key="9">
    <source>
        <dbReference type="Proteomes" id="UP000606044"/>
    </source>
</evidence>
<evidence type="ECO:0000256" key="1">
    <source>
        <dbReference type="ARBA" id="ARBA00004117"/>
    </source>
</evidence>
<dbReference type="PROSITE" id="PS00588">
    <property type="entry name" value="FLAGELLA_BB_ROD"/>
    <property type="match status" value="1"/>
</dbReference>
<keyword evidence="8" id="KW-0966">Cell projection</keyword>
<evidence type="ECO:0000259" key="6">
    <source>
        <dbReference type="Pfam" id="PF06429"/>
    </source>
</evidence>
<gene>
    <name evidence="8" type="primary">flgF</name>
    <name evidence="8" type="ORF">GCM10007301_03970</name>
</gene>
<evidence type="ECO:0000259" key="5">
    <source>
        <dbReference type="Pfam" id="PF00460"/>
    </source>
</evidence>
<comment type="subcellular location">
    <subcellularLocation>
        <location evidence="1 4">Bacterial flagellum basal body</location>
    </subcellularLocation>
</comment>
<reference evidence="8" key="1">
    <citation type="journal article" date="2014" name="Int. J. Syst. Evol. Microbiol.">
        <title>Complete genome sequence of Corynebacterium casei LMG S-19264T (=DSM 44701T), isolated from a smear-ripened cheese.</title>
        <authorList>
            <consortium name="US DOE Joint Genome Institute (JGI-PGF)"/>
            <person name="Walter F."/>
            <person name="Albersmeier A."/>
            <person name="Kalinowski J."/>
            <person name="Ruckert C."/>
        </authorList>
    </citation>
    <scope>NUCLEOTIDE SEQUENCE</scope>
    <source>
        <strain evidence="8">CCM 7897</strain>
    </source>
</reference>
<feature type="domain" description="Flagellar basal body rod protein N-terminal" evidence="5">
    <location>
        <begin position="5"/>
        <end position="35"/>
    </location>
</feature>
<dbReference type="NCBIfam" id="TIGR03506">
    <property type="entry name" value="FlgEFG_subfam"/>
    <property type="match status" value="1"/>
</dbReference>
<evidence type="ECO:0000313" key="8">
    <source>
        <dbReference type="EMBL" id="GGF47875.1"/>
    </source>
</evidence>
<dbReference type="InterPro" id="IPR037925">
    <property type="entry name" value="FlgE/F/G-like"/>
</dbReference>
<dbReference type="InterPro" id="IPR010930">
    <property type="entry name" value="Flg_bb/hook_C_dom"/>
</dbReference>
<evidence type="ECO:0000256" key="4">
    <source>
        <dbReference type="RuleBase" id="RU362116"/>
    </source>
</evidence>
<evidence type="ECO:0000256" key="3">
    <source>
        <dbReference type="ARBA" id="ARBA00023143"/>
    </source>
</evidence>
<dbReference type="PANTHER" id="PTHR30435:SF19">
    <property type="entry name" value="FLAGELLAR BASAL-BODY ROD PROTEIN FLGG"/>
    <property type="match status" value="1"/>
</dbReference>
<dbReference type="InterPro" id="IPR053967">
    <property type="entry name" value="LlgE_F_G-like_D1"/>
</dbReference>
<dbReference type="NCBIfam" id="TIGR02490">
    <property type="entry name" value="flgF"/>
    <property type="match status" value="1"/>
</dbReference>
<evidence type="ECO:0000256" key="2">
    <source>
        <dbReference type="ARBA" id="ARBA00009677"/>
    </source>
</evidence>
<dbReference type="RefSeq" id="WP_188574912.1">
    <property type="nucleotide sequence ID" value="NZ_BMCT01000001.1"/>
</dbReference>
<dbReference type="NCBIfam" id="NF009282">
    <property type="entry name" value="PRK12642.1"/>
    <property type="match status" value="1"/>
</dbReference>
<dbReference type="AlphaFoldDB" id="A0A917BLA3"/>
<organism evidence="8 9">
    <name type="scientific">Azorhizobium oxalatiphilum</name>
    <dbReference type="NCBI Taxonomy" id="980631"/>
    <lineage>
        <taxon>Bacteria</taxon>
        <taxon>Pseudomonadati</taxon>
        <taxon>Pseudomonadota</taxon>
        <taxon>Alphaproteobacteria</taxon>
        <taxon>Hyphomicrobiales</taxon>
        <taxon>Xanthobacteraceae</taxon>
        <taxon>Azorhizobium</taxon>
    </lineage>
</organism>